<feature type="compositionally biased region" description="Polar residues" evidence="1">
    <location>
        <begin position="114"/>
        <end position="123"/>
    </location>
</feature>
<keyword evidence="3" id="KW-1185">Reference proteome</keyword>
<reference evidence="2" key="1">
    <citation type="journal article" date="2020" name="Stud. Mycol.">
        <title>101 Dothideomycetes genomes: a test case for predicting lifestyles and emergence of pathogens.</title>
        <authorList>
            <person name="Haridas S."/>
            <person name="Albert R."/>
            <person name="Binder M."/>
            <person name="Bloem J."/>
            <person name="Labutti K."/>
            <person name="Salamov A."/>
            <person name="Andreopoulos B."/>
            <person name="Baker S."/>
            <person name="Barry K."/>
            <person name="Bills G."/>
            <person name="Bluhm B."/>
            <person name="Cannon C."/>
            <person name="Castanera R."/>
            <person name="Culley D."/>
            <person name="Daum C."/>
            <person name="Ezra D."/>
            <person name="Gonzalez J."/>
            <person name="Henrissat B."/>
            <person name="Kuo A."/>
            <person name="Liang C."/>
            <person name="Lipzen A."/>
            <person name="Lutzoni F."/>
            <person name="Magnuson J."/>
            <person name="Mondo S."/>
            <person name="Nolan M."/>
            <person name="Ohm R."/>
            <person name="Pangilinan J."/>
            <person name="Park H.-J."/>
            <person name="Ramirez L."/>
            <person name="Alfaro M."/>
            <person name="Sun H."/>
            <person name="Tritt A."/>
            <person name="Yoshinaga Y."/>
            <person name="Zwiers L.-H."/>
            <person name="Turgeon B."/>
            <person name="Goodwin S."/>
            <person name="Spatafora J."/>
            <person name="Crous P."/>
            <person name="Grigoriev I."/>
        </authorList>
    </citation>
    <scope>NUCLEOTIDE SEQUENCE</scope>
    <source>
        <strain evidence="2">CBS 269.34</strain>
    </source>
</reference>
<feature type="region of interest" description="Disordered" evidence="1">
    <location>
        <begin position="57"/>
        <end position="123"/>
    </location>
</feature>
<dbReference type="Proteomes" id="UP000799750">
    <property type="component" value="Unassembled WGS sequence"/>
</dbReference>
<sequence length="259" mass="27611">MAKSNRQQYKTWEIHLTVASFPGRMSSISACKALIEDMQLGKLATISYVDVLSSTPAKKDSNLNTTASSTLRREATNSRSPSVLHRSPTYSPPAPASRHEPTLPQQPSGPRPTSIYSQQSSALCQDQTSDSRLGFQAFPVTDSFAVPATRPHASILIKNEGSSSSGDSRSSSPAGRGPILSDIDMASVKSVVSDRHVSVDGSSQGDAEMADFPNKESSSPTRQQQAFLAFGVSQTASYAAITKCISNLMQPSGVLQPFI</sequence>
<gene>
    <name evidence="2" type="ORF">BU16DRAFT_541447</name>
</gene>
<protein>
    <submittedName>
        <fullName evidence="2">Uncharacterized protein</fullName>
    </submittedName>
</protein>
<feature type="region of interest" description="Disordered" evidence="1">
    <location>
        <begin position="155"/>
        <end position="180"/>
    </location>
</feature>
<evidence type="ECO:0000313" key="2">
    <source>
        <dbReference type="EMBL" id="KAF2492635.1"/>
    </source>
</evidence>
<proteinExistence type="predicted"/>
<evidence type="ECO:0000256" key="1">
    <source>
        <dbReference type="SAM" id="MobiDB-lite"/>
    </source>
</evidence>
<name>A0A6A6QJV1_9PEZI</name>
<feature type="compositionally biased region" description="Polar residues" evidence="1">
    <location>
        <begin position="57"/>
        <end position="70"/>
    </location>
</feature>
<dbReference type="EMBL" id="MU004193">
    <property type="protein sequence ID" value="KAF2492635.1"/>
    <property type="molecule type" value="Genomic_DNA"/>
</dbReference>
<feature type="region of interest" description="Disordered" evidence="1">
    <location>
        <begin position="195"/>
        <end position="220"/>
    </location>
</feature>
<dbReference type="AlphaFoldDB" id="A0A6A6QJV1"/>
<evidence type="ECO:0000313" key="3">
    <source>
        <dbReference type="Proteomes" id="UP000799750"/>
    </source>
</evidence>
<organism evidence="2 3">
    <name type="scientific">Lophium mytilinum</name>
    <dbReference type="NCBI Taxonomy" id="390894"/>
    <lineage>
        <taxon>Eukaryota</taxon>
        <taxon>Fungi</taxon>
        <taxon>Dikarya</taxon>
        <taxon>Ascomycota</taxon>
        <taxon>Pezizomycotina</taxon>
        <taxon>Dothideomycetes</taxon>
        <taxon>Pleosporomycetidae</taxon>
        <taxon>Mytilinidiales</taxon>
        <taxon>Mytilinidiaceae</taxon>
        <taxon>Lophium</taxon>
    </lineage>
</organism>
<accession>A0A6A6QJV1</accession>
<feature type="compositionally biased region" description="Low complexity" evidence="1">
    <location>
        <begin position="161"/>
        <end position="178"/>
    </location>
</feature>